<sequence>MSVVRIHTTTKMAPEKRLRQVPLSLQPTCNFLLLKTKKQWTQGEQDFSELVARAGIFKDIGSLRETAH</sequence>
<evidence type="ECO:0000313" key="2">
    <source>
        <dbReference type="Proteomes" id="UP001066276"/>
    </source>
</evidence>
<protein>
    <submittedName>
        <fullName evidence="1">Uncharacterized protein</fullName>
    </submittedName>
</protein>
<name>A0AAV7PR53_PLEWA</name>
<evidence type="ECO:0000313" key="1">
    <source>
        <dbReference type="EMBL" id="KAJ1130349.1"/>
    </source>
</evidence>
<accession>A0AAV7PR53</accession>
<gene>
    <name evidence="1" type="ORF">NDU88_008702</name>
</gene>
<proteinExistence type="predicted"/>
<comment type="caution">
    <text evidence="1">The sequence shown here is derived from an EMBL/GenBank/DDBJ whole genome shotgun (WGS) entry which is preliminary data.</text>
</comment>
<organism evidence="1 2">
    <name type="scientific">Pleurodeles waltl</name>
    <name type="common">Iberian ribbed newt</name>
    <dbReference type="NCBI Taxonomy" id="8319"/>
    <lineage>
        <taxon>Eukaryota</taxon>
        <taxon>Metazoa</taxon>
        <taxon>Chordata</taxon>
        <taxon>Craniata</taxon>
        <taxon>Vertebrata</taxon>
        <taxon>Euteleostomi</taxon>
        <taxon>Amphibia</taxon>
        <taxon>Batrachia</taxon>
        <taxon>Caudata</taxon>
        <taxon>Salamandroidea</taxon>
        <taxon>Salamandridae</taxon>
        <taxon>Pleurodelinae</taxon>
        <taxon>Pleurodeles</taxon>
    </lineage>
</organism>
<keyword evidence="2" id="KW-1185">Reference proteome</keyword>
<dbReference type="AlphaFoldDB" id="A0AAV7PR53"/>
<dbReference type="Proteomes" id="UP001066276">
    <property type="component" value="Chromosome 7"/>
</dbReference>
<dbReference type="EMBL" id="JANPWB010000011">
    <property type="protein sequence ID" value="KAJ1130349.1"/>
    <property type="molecule type" value="Genomic_DNA"/>
</dbReference>
<reference evidence="1" key="1">
    <citation type="journal article" date="2022" name="bioRxiv">
        <title>Sequencing and chromosome-scale assembly of the giantPleurodeles waltlgenome.</title>
        <authorList>
            <person name="Brown T."/>
            <person name="Elewa A."/>
            <person name="Iarovenko S."/>
            <person name="Subramanian E."/>
            <person name="Araus A.J."/>
            <person name="Petzold A."/>
            <person name="Susuki M."/>
            <person name="Suzuki K.-i.T."/>
            <person name="Hayashi T."/>
            <person name="Toyoda A."/>
            <person name="Oliveira C."/>
            <person name="Osipova E."/>
            <person name="Leigh N.D."/>
            <person name="Simon A."/>
            <person name="Yun M.H."/>
        </authorList>
    </citation>
    <scope>NUCLEOTIDE SEQUENCE</scope>
    <source>
        <strain evidence="1">20211129_DDA</strain>
        <tissue evidence="1">Liver</tissue>
    </source>
</reference>